<evidence type="ECO:0000256" key="4">
    <source>
        <dbReference type="ARBA" id="ARBA00022989"/>
    </source>
</evidence>
<evidence type="ECO:0000256" key="2">
    <source>
        <dbReference type="ARBA" id="ARBA00006824"/>
    </source>
</evidence>
<dbReference type="AlphaFoldDB" id="A3LV41"/>
<evidence type="ECO:0000256" key="1">
    <source>
        <dbReference type="ARBA" id="ARBA00004141"/>
    </source>
</evidence>
<dbReference type="PANTHER" id="PTHR11266:SF80">
    <property type="entry name" value="PEROXISOMAL MEMBRANE PROTEIN 2"/>
    <property type="match status" value="1"/>
</dbReference>
<dbReference type="EMBL" id="CP000499">
    <property type="protein sequence ID" value="ABN67061.1"/>
    <property type="molecule type" value="Genomic_DNA"/>
</dbReference>
<evidence type="ECO:0000256" key="5">
    <source>
        <dbReference type="ARBA" id="ARBA00023136"/>
    </source>
</evidence>
<dbReference type="OrthoDB" id="10267969at2759"/>
<evidence type="ECO:0000313" key="8">
    <source>
        <dbReference type="Proteomes" id="UP000002258"/>
    </source>
</evidence>
<evidence type="ECO:0000256" key="6">
    <source>
        <dbReference type="RuleBase" id="RU363053"/>
    </source>
</evidence>
<keyword evidence="4 6" id="KW-1133">Transmembrane helix</keyword>
<dbReference type="GeneID" id="4839682"/>
<dbReference type="OMA" id="SYCFWPF"/>
<dbReference type="InParanoid" id="A3LV41"/>
<evidence type="ECO:0000256" key="3">
    <source>
        <dbReference type="ARBA" id="ARBA00022692"/>
    </source>
</evidence>
<keyword evidence="3 6" id="KW-0812">Transmembrane</keyword>
<name>A3LV41_PICST</name>
<dbReference type="Proteomes" id="UP000002258">
    <property type="component" value="Chromosome 5"/>
</dbReference>
<dbReference type="HOGENOM" id="CLU_105942_0_0_1"/>
<dbReference type="InterPro" id="IPR007248">
    <property type="entry name" value="Mpv17_PMP22"/>
</dbReference>
<dbReference type="RefSeq" id="XP_001385090.1">
    <property type="nucleotide sequence ID" value="XM_001385053.1"/>
</dbReference>
<reference evidence="7 8" key="1">
    <citation type="journal article" date="2007" name="Nat. Biotechnol.">
        <title>Genome sequence of the lignocellulose-bioconverting and xylose-fermenting yeast Pichia stipitis.</title>
        <authorList>
            <person name="Jeffries T.W."/>
            <person name="Grigoriev I.V."/>
            <person name="Grimwood J."/>
            <person name="Laplaza J.M."/>
            <person name="Aerts A."/>
            <person name="Salamov A."/>
            <person name="Schmutz J."/>
            <person name="Lindquist E."/>
            <person name="Dehal P."/>
            <person name="Shapiro H."/>
            <person name="Jin Y.S."/>
            <person name="Passoth V."/>
            <person name="Richardson P.M."/>
        </authorList>
    </citation>
    <scope>NUCLEOTIDE SEQUENCE [LARGE SCALE GENOMIC DNA]</scope>
    <source>
        <strain evidence="8">ATCC 58785 / CBS 6054 / NBRC 10063 / NRRL Y-11545</strain>
    </source>
</reference>
<organism evidence="7 8">
    <name type="scientific">Scheffersomyces stipitis (strain ATCC 58785 / CBS 6054 / NBRC 10063 / NRRL Y-11545)</name>
    <name type="common">Yeast</name>
    <name type="synonym">Pichia stipitis</name>
    <dbReference type="NCBI Taxonomy" id="322104"/>
    <lineage>
        <taxon>Eukaryota</taxon>
        <taxon>Fungi</taxon>
        <taxon>Dikarya</taxon>
        <taxon>Ascomycota</taxon>
        <taxon>Saccharomycotina</taxon>
        <taxon>Pichiomycetes</taxon>
        <taxon>Debaryomycetaceae</taxon>
        <taxon>Scheffersomyces</taxon>
    </lineage>
</organism>
<protein>
    <submittedName>
        <fullName evidence="7">Uncharacterized protein</fullName>
    </submittedName>
</protein>
<feature type="transmembrane region" description="Helical" evidence="6">
    <location>
        <begin position="104"/>
        <end position="126"/>
    </location>
</feature>
<dbReference type="eggNOG" id="ENOG502S52I">
    <property type="taxonomic scope" value="Eukaryota"/>
</dbReference>
<proteinExistence type="inferred from homology"/>
<dbReference type="PANTHER" id="PTHR11266">
    <property type="entry name" value="PEROXISOMAL MEMBRANE PROTEIN 2, PXMP2 MPV17"/>
    <property type="match status" value="1"/>
</dbReference>
<comment type="subcellular location">
    <subcellularLocation>
        <location evidence="1">Membrane</location>
        <topology evidence="1">Multi-pass membrane protein</topology>
    </subcellularLocation>
</comment>
<evidence type="ECO:0000313" key="7">
    <source>
        <dbReference type="EMBL" id="ABN67061.1"/>
    </source>
</evidence>
<feature type="transmembrane region" description="Helical" evidence="6">
    <location>
        <begin position="179"/>
        <end position="198"/>
    </location>
</feature>
<accession>A3LV41</accession>
<sequence>MSADIQLTNLPKHHDLEKSTPLTVIDSNTSNLNLHFHPMARSVHRKLVIYLVVEAVVSLTIYFNYDKLCNFNGVLGPALLGSSTAAMAQSINQYSKMKFNLSKVFQFMVWGAINGYFTVVWIDTLIVKVDNLVYRIIVDQAVGAPLFQLVFNILNSLWDHGEISAHTRSSYIKSLKYSYCFWPFVSVCIFVFIPQVMMFPCNCMANLLWNMILSRLV</sequence>
<keyword evidence="8" id="KW-1185">Reference proteome</keyword>
<dbReference type="GO" id="GO:0005778">
    <property type="term" value="C:peroxisomal membrane"/>
    <property type="evidence" value="ECO:0007669"/>
    <property type="project" value="TreeGrafter"/>
</dbReference>
<dbReference type="Pfam" id="PF04117">
    <property type="entry name" value="Mpv17_PMP22"/>
    <property type="match status" value="1"/>
</dbReference>
<gene>
    <name evidence="7" type="ORF">PICST_31986</name>
</gene>
<feature type="transmembrane region" description="Helical" evidence="6">
    <location>
        <begin position="47"/>
        <end position="65"/>
    </location>
</feature>
<dbReference type="KEGG" id="pic:PICST_31986"/>
<keyword evidence="5 6" id="KW-0472">Membrane</keyword>
<comment type="similarity">
    <text evidence="2 6">Belongs to the peroxisomal membrane protein PXMP2/4 family.</text>
</comment>